<proteinExistence type="inferred from homology"/>
<evidence type="ECO:0000256" key="1">
    <source>
        <dbReference type="ARBA" id="ARBA00004147"/>
    </source>
</evidence>
<dbReference type="GO" id="GO:0005198">
    <property type="term" value="F:structural molecule activity"/>
    <property type="evidence" value="ECO:0007669"/>
    <property type="project" value="InterPro"/>
</dbReference>
<keyword evidence="13 17" id="KW-0238">DNA-binding</keyword>
<evidence type="ECO:0000256" key="13">
    <source>
        <dbReference type="ARBA" id="ARBA00023125"/>
    </source>
</evidence>
<evidence type="ECO:0000256" key="12">
    <source>
        <dbReference type="ARBA" id="ARBA00022833"/>
    </source>
</evidence>
<keyword evidence="16" id="KW-0899">Viral immunoevasion</keyword>
<comment type="domain">
    <text evidence="17">The zinc finger and the transactivation region are involved in PTGS suppression.</text>
</comment>
<comment type="similarity">
    <text evidence="3 17">Belongs to the geminiviridae transcriptional activator protein family.</text>
</comment>
<dbReference type="GO" id="GO:0042025">
    <property type="term" value="C:host cell nucleus"/>
    <property type="evidence" value="ECO:0007669"/>
    <property type="project" value="UniProtKB-SubCell"/>
</dbReference>
<keyword evidence="10 17" id="KW-0479">Metal-binding</keyword>
<evidence type="ECO:0000313" key="19">
    <source>
        <dbReference type="EMBL" id="ALJ94072.1"/>
    </source>
</evidence>
<evidence type="ECO:0000256" key="17">
    <source>
        <dbReference type="RuleBase" id="RU363028"/>
    </source>
</evidence>
<dbReference type="GO" id="GO:0030430">
    <property type="term" value="C:host cell cytoplasm"/>
    <property type="evidence" value="ECO:0007669"/>
    <property type="project" value="UniProtKB-SubCell"/>
</dbReference>
<keyword evidence="9" id="KW-1090">Inhibition of host innate immune response by virus</keyword>
<organism evidence="19">
    <name type="scientific">Chilli leaf curl virus</name>
    <dbReference type="NCBI Taxonomy" id="172278"/>
    <lineage>
        <taxon>Viruses</taxon>
        <taxon>Monodnaviria</taxon>
        <taxon>Shotokuvirae</taxon>
        <taxon>Cressdnaviricota</taxon>
        <taxon>Repensiviricetes</taxon>
        <taxon>Geplafuvirales</taxon>
        <taxon>Geminiviridae</taxon>
        <taxon>Begomovirus</taxon>
        <taxon>Begomovirus chillicapsici</taxon>
    </lineage>
</organism>
<evidence type="ECO:0000256" key="9">
    <source>
        <dbReference type="ARBA" id="ARBA00022632"/>
    </source>
</evidence>
<keyword evidence="14 17" id="KW-0010">Activator</keyword>
<dbReference type="GO" id="GO:0008270">
    <property type="term" value="F:zinc ion binding"/>
    <property type="evidence" value="ECO:0007669"/>
    <property type="project" value="UniProtKB-KW"/>
</dbReference>
<reference evidence="19" key="1">
    <citation type="submission" date="2015-05" db="EMBL/GenBank/DDBJ databases">
        <title>An isolate of Chilli leaf curl virus associated with leaf curl disease of Mentha arvensis in India.</title>
        <authorList>
            <person name="Saeed S.T."/>
            <person name="Khan A."/>
            <person name="Gupta S."/>
            <person name="Kumar B."/>
            <person name="Samad A."/>
        </authorList>
    </citation>
    <scope>NUCLEOTIDE SEQUENCE</scope>
    <source>
        <strain evidence="19">STS-02</strain>
    </source>
</reference>
<evidence type="ECO:0000256" key="10">
    <source>
        <dbReference type="ARBA" id="ARBA00022723"/>
    </source>
</evidence>
<evidence type="ECO:0000256" key="14">
    <source>
        <dbReference type="ARBA" id="ARBA00023159"/>
    </source>
</evidence>
<dbReference type="GO" id="GO:0019028">
    <property type="term" value="C:viral capsid"/>
    <property type="evidence" value="ECO:0007669"/>
    <property type="project" value="InterPro"/>
</dbReference>
<comment type="subunit">
    <text evidence="17">Monomer. Homodimer. Homooligomer. Self-interaction correlates with nuclear localization and efficient activation of transcription.</text>
</comment>
<comment type="subcellular location">
    <subcellularLocation>
        <location evidence="2 17">Host cytoplasm</location>
    </subcellularLocation>
    <subcellularLocation>
        <location evidence="1 17">Host nucleus</location>
    </subcellularLocation>
</comment>
<keyword evidence="15 17" id="KW-1035">Host cytoplasm</keyword>
<feature type="region of interest" description="Disordered" evidence="18">
    <location>
        <begin position="74"/>
        <end position="114"/>
    </location>
</feature>
<keyword evidence="11 17" id="KW-0863">Zinc-finger</keyword>
<protein>
    <recommendedName>
        <fullName evidence="4 17">Transcriptional activator protein</fullName>
        <shortName evidence="17">TrAP</shortName>
    </recommendedName>
</protein>
<evidence type="ECO:0000256" key="3">
    <source>
        <dbReference type="ARBA" id="ARBA00007672"/>
    </source>
</evidence>
<dbReference type="PRINTS" id="PR00230">
    <property type="entry name" value="GEMCOATAL2"/>
</dbReference>
<keyword evidence="7 17" id="KW-1048">Host nucleus</keyword>
<evidence type="ECO:0000256" key="2">
    <source>
        <dbReference type="ARBA" id="ARBA00004192"/>
    </source>
</evidence>
<sequence>MQPSSPSKSHYTQVPIKVQHRAAKRRAIRRKRVDLNCGCSYYVHIDCHKYGFTHRGTHHCSSSREWRVYVGGSKSPVFQDNRAPQQAIPDEQRHHNRPSPVQPQPEESVGDSQMFHTLPNLDDLTASDWSFLKGL</sequence>
<evidence type="ECO:0000256" key="18">
    <source>
        <dbReference type="SAM" id="MobiDB-lite"/>
    </source>
</evidence>
<accession>A0A0P0IV83</accession>
<dbReference type="EMBL" id="KR779820">
    <property type="protein sequence ID" value="ALJ94072.1"/>
    <property type="molecule type" value="Genomic_DNA"/>
</dbReference>
<evidence type="ECO:0000256" key="15">
    <source>
        <dbReference type="ARBA" id="ARBA00023200"/>
    </source>
</evidence>
<evidence type="ECO:0000256" key="8">
    <source>
        <dbReference type="ARBA" id="ARBA00022581"/>
    </source>
</evidence>
<dbReference type="InterPro" id="IPR000942">
    <property type="entry name" value="Gemini_AL2"/>
</dbReference>
<keyword evidence="6" id="KW-0597">Phosphoprotein</keyword>
<evidence type="ECO:0000256" key="16">
    <source>
        <dbReference type="ARBA" id="ARBA00023280"/>
    </source>
</evidence>
<evidence type="ECO:0000256" key="7">
    <source>
        <dbReference type="ARBA" id="ARBA00022562"/>
    </source>
</evidence>
<evidence type="ECO:0000256" key="4">
    <source>
        <dbReference type="ARBA" id="ARBA00014388"/>
    </source>
</evidence>
<dbReference type="Pfam" id="PF01440">
    <property type="entry name" value="Gemini_AL2"/>
    <property type="match status" value="1"/>
</dbReference>
<evidence type="ECO:0000256" key="11">
    <source>
        <dbReference type="ARBA" id="ARBA00022771"/>
    </source>
</evidence>
<keyword evidence="12 17" id="KW-0862">Zinc</keyword>
<name>A0A0P0IV83_9GEMI</name>
<dbReference type="GO" id="GO:0052170">
    <property type="term" value="P:symbiont-mediated suppression of host innate immune response"/>
    <property type="evidence" value="ECO:0007669"/>
    <property type="project" value="UniProtKB-KW"/>
</dbReference>
<dbReference type="GO" id="GO:0003677">
    <property type="term" value="F:DNA binding"/>
    <property type="evidence" value="ECO:0007669"/>
    <property type="project" value="UniProtKB-KW"/>
</dbReference>
<comment type="function">
    <text evidence="17">Strong activator of the late viral genes promoters. Acts as a suppressor of RNA-mediated gene silencing, also known as post-transcriptional gene silencing (PTGS), a mechanism of plant viral defense that limits the accumulation of viral RNAs. Also suppresses the host basal defense by interacting with and inhibiting SNF1 kinase, a key regulator of cell metabolism implicated in innate antiviral defense. Determines pathogenicity.</text>
</comment>
<keyword evidence="5 17" id="KW-0941">Suppressor of RNA silencing</keyword>
<evidence type="ECO:0000256" key="6">
    <source>
        <dbReference type="ARBA" id="ARBA00022553"/>
    </source>
</evidence>
<gene>
    <name evidence="19" type="primary">AC2</name>
</gene>
<keyword evidence="8 17" id="KW-0945">Host-virus interaction</keyword>
<evidence type="ECO:0000256" key="5">
    <source>
        <dbReference type="ARBA" id="ARBA00022463"/>
    </source>
</evidence>